<keyword evidence="4" id="KW-0812">Transmembrane</keyword>
<dbReference type="Proteomes" id="UP000694890">
    <property type="component" value="Linkage group LG19"/>
</dbReference>
<accession>A0AAJ7Q320</accession>
<keyword evidence="1" id="KW-0430">Lectin</keyword>
<keyword evidence="3" id="KW-0175">Coiled coil</keyword>
<evidence type="ECO:0000313" key="5">
    <source>
        <dbReference type="Proteomes" id="UP000694890"/>
    </source>
</evidence>
<dbReference type="Gene3D" id="3.10.100.10">
    <property type="entry name" value="Mannose-Binding Protein A, subunit A"/>
    <property type="match status" value="1"/>
</dbReference>
<dbReference type="InterPro" id="IPR016187">
    <property type="entry name" value="CTDL_fold"/>
</dbReference>
<evidence type="ECO:0000256" key="3">
    <source>
        <dbReference type="SAM" id="Coils"/>
    </source>
</evidence>
<feature type="coiled-coil region" evidence="3">
    <location>
        <begin position="69"/>
        <end position="131"/>
    </location>
</feature>
<evidence type="ECO:0000256" key="1">
    <source>
        <dbReference type="ARBA" id="ARBA00022734"/>
    </source>
</evidence>
<name>A0AAJ7Q320_LATCA</name>
<keyword evidence="4" id="KW-1133">Transmembrane helix</keyword>
<dbReference type="RefSeq" id="XP_018545474.1">
    <property type="nucleotide sequence ID" value="XM_018689958.2"/>
</dbReference>
<feature type="transmembrane region" description="Helical" evidence="4">
    <location>
        <begin position="25"/>
        <end position="47"/>
    </location>
</feature>
<dbReference type="PANTHER" id="PTHR46746:SF9">
    <property type="entry name" value="CD209 ANTIGEN-LIKE PROTEIN C-LIKE"/>
    <property type="match status" value="1"/>
</dbReference>
<organism evidence="5 6">
    <name type="scientific">Lates calcarifer</name>
    <name type="common">Barramundi</name>
    <name type="synonym">Holocentrus calcarifer</name>
    <dbReference type="NCBI Taxonomy" id="8187"/>
    <lineage>
        <taxon>Eukaryota</taxon>
        <taxon>Metazoa</taxon>
        <taxon>Chordata</taxon>
        <taxon>Craniata</taxon>
        <taxon>Vertebrata</taxon>
        <taxon>Euteleostomi</taxon>
        <taxon>Actinopterygii</taxon>
        <taxon>Neopterygii</taxon>
        <taxon>Teleostei</taxon>
        <taxon>Neoteleostei</taxon>
        <taxon>Acanthomorphata</taxon>
        <taxon>Carangaria</taxon>
        <taxon>Carangaria incertae sedis</taxon>
        <taxon>Centropomidae</taxon>
        <taxon>Lates</taxon>
    </lineage>
</organism>
<dbReference type="InterPro" id="IPR016186">
    <property type="entry name" value="C-type_lectin-like/link_sf"/>
</dbReference>
<evidence type="ECO:0000256" key="2">
    <source>
        <dbReference type="ARBA" id="ARBA00023157"/>
    </source>
</evidence>
<evidence type="ECO:0000256" key="4">
    <source>
        <dbReference type="SAM" id="Phobius"/>
    </source>
</evidence>
<reference evidence="6" key="1">
    <citation type="submission" date="2025-08" db="UniProtKB">
        <authorList>
            <consortium name="RefSeq"/>
        </authorList>
    </citation>
    <scope>IDENTIFICATION</scope>
    <source>
        <tissue evidence="6">Brain</tissue>
    </source>
</reference>
<dbReference type="SUPFAM" id="SSF56436">
    <property type="entry name" value="C-type lectin-like"/>
    <property type="match status" value="1"/>
</dbReference>
<keyword evidence="2" id="KW-1015">Disulfide bond</keyword>
<dbReference type="InterPro" id="IPR051379">
    <property type="entry name" value="C-type_Lectin_Receptor_IMM"/>
</dbReference>
<dbReference type="PANTHER" id="PTHR46746">
    <property type="entry name" value="KILLER CELL LECTIN-LIKE RECEPTOR SUBFAMILY F MEMBER 2"/>
    <property type="match status" value="1"/>
</dbReference>
<dbReference type="AlphaFoldDB" id="A0AAJ7Q320"/>
<sequence>MILDGDHNTDGKLSHQDTRRKGSTLVVVCLGLLNTILLLTAVVIGIYCGKVSEESSSIQVKAQALIIEVEQLRIIQSEAIKALKEAEQALKKELKIHQQLKLQLEKNKTVNDGLQRQIETLRMETETLLSNSSIARTSCGRCPPGWFLSYGSCYFHSRSASSPPRNWADSRADCISRGADLAVIPDWDEQLHLFDKMPKLGATELEHMAKFSGYLDWPFRYSNRRHLGVDK</sequence>
<dbReference type="GeneID" id="108892426"/>
<protein>
    <submittedName>
        <fullName evidence="6">C-type lectin domain family 4 member G</fullName>
    </submittedName>
</protein>
<keyword evidence="4" id="KW-0472">Membrane</keyword>
<dbReference type="KEGG" id="lcf:108892426"/>
<dbReference type="GO" id="GO:0030246">
    <property type="term" value="F:carbohydrate binding"/>
    <property type="evidence" value="ECO:0007669"/>
    <property type="project" value="UniProtKB-KW"/>
</dbReference>
<gene>
    <name evidence="6" type="primary">LOC108892426</name>
</gene>
<evidence type="ECO:0000313" key="6">
    <source>
        <dbReference type="RefSeq" id="XP_018545474.1"/>
    </source>
</evidence>
<proteinExistence type="predicted"/>